<keyword evidence="1" id="KW-0378">Hydrolase</keyword>
<dbReference type="Gene3D" id="3.40.50.1000">
    <property type="entry name" value="HAD superfamily/HAD-like"/>
    <property type="match status" value="1"/>
</dbReference>
<dbReference type="RefSeq" id="WP_068222131.1">
    <property type="nucleotide sequence ID" value="NZ_CP014623.1"/>
</dbReference>
<dbReference type="NCBIfam" id="TIGR01484">
    <property type="entry name" value="HAD-SF-IIB"/>
    <property type="match status" value="1"/>
</dbReference>
<sequence length="269" mass="29623">MTAKLIALDLDGTTLNNNGQLSQKTTRILKAASHAGHKVVITTGRPDNISENFYDELDLTTPMINFNGGLIHIPHHHWAAEYQATLQTKLVLALLELKKRFALKAIVAEGKQFILTDRPFQDIPFMPNMLHPKVLLNSASLKQEPISVTLFTNALTFPALQQTIQSEFPMVVAQTWGAWNGDNAALEIVKKATRKSTGIHYLLNHFNMTANNVIAFGDDFNDQDMLESAGWGVAMANAQPAVKAAANTVIAETNDEDGVANYLRNYLAL</sequence>
<evidence type="ECO:0000313" key="1">
    <source>
        <dbReference type="EMBL" id="ANK61531.1"/>
    </source>
</evidence>
<dbReference type="SFLD" id="SFLDG01140">
    <property type="entry name" value="C2.B:_Phosphomannomutase_and_P"/>
    <property type="match status" value="1"/>
</dbReference>
<dbReference type="InterPro" id="IPR036412">
    <property type="entry name" value="HAD-like_sf"/>
</dbReference>
<reference evidence="1 2" key="1">
    <citation type="submission" date="2016-03" db="EMBL/GenBank/DDBJ databases">
        <title>Pediococcus and Lactobacillus from brewery environment - whole genome sequencing and assembly.</title>
        <authorList>
            <person name="Behr J."/>
            <person name="Geissler A.J."/>
            <person name="Vogel R.F."/>
        </authorList>
    </citation>
    <scope>NUCLEOTIDE SEQUENCE [LARGE SCALE GENOMIC DNA]</scope>
    <source>
        <strain evidence="1 2">TMW 1.1989</strain>
    </source>
</reference>
<proteinExistence type="predicted"/>
<evidence type="ECO:0000313" key="2">
    <source>
        <dbReference type="Proteomes" id="UP000078582"/>
    </source>
</evidence>
<dbReference type="SFLD" id="SFLDS00003">
    <property type="entry name" value="Haloacid_Dehalogenase"/>
    <property type="match status" value="1"/>
</dbReference>
<dbReference type="InterPro" id="IPR000150">
    <property type="entry name" value="Cof"/>
</dbReference>
<dbReference type="InterPro" id="IPR023214">
    <property type="entry name" value="HAD_sf"/>
</dbReference>
<dbReference type="GeneID" id="42980888"/>
<organism evidence="1 2">
    <name type="scientific">Loigolactobacillus backii</name>
    <dbReference type="NCBI Taxonomy" id="375175"/>
    <lineage>
        <taxon>Bacteria</taxon>
        <taxon>Bacillati</taxon>
        <taxon>Bacillota</taxon>
        <taxon>Bacilli</taxon>
        <taxon>Lactobacillales</taxon>
        <taxon>Lactobacillaceae</taxon>
        <taxon>Loigolactobacillus</taxon>
    </lineage>
</organism>
<dbReference type="STRING" id="375175.AYR53_01380"/>
<dbReference type="OrthoDB" id="9781413at2"/>
<dbReference type="EMBL" id="CP014873">
    <property type="protein sequence ID" value="ANK61531.1"/>
    <property type="molecule type" value="Genomic_DNA"/>
</dbReference>
<keyword evidence="2" id="KW-1185">Reference proteome</keyword>
<dbReference type="Gene3D" id="3.30.1240.10">
    <property type="match status" value="1"/>
</dbReference>
<dbReference type="PANTHER" id="PTHR10000:SF23">
    <property type="entry name" value="5-AMINO-6-(5-PHOSPHO-D-RIBITYLAMINO)URACIL PHOSPHATASE YITU"/>
    <property type="match status" value="1"/>
</dbReference>
<dbReference type="CDD" id="cd07516">
    <property type="entry name" value="HAD_Pase"/>
    <property type="match status" value="1"/>
</dbReference>
<dbReference type="Proteomes" id="UP000078582">
    <property type="component" value="Chromosome"/>
</dbReference>
<dbReference type="KEGG" id="lbt:AYR52_00130"/>
<accession>A0A192H0P4</accession>
<dbReference type="AlphaFoldDB" id="A0A192H0P4"/>
<name>A0A192H0P4_9LACO</name>
<dbReference type="NCBIfam" id="TIGR00099">
    <property type="entry name" value="Cof-subfamily"/>
    <property type="match status" value="1"/>
</dbReference>
<dbReference type="GO" id="GO:0016791">
    <property type="term" value="F:phosphatase activity"/>
    <property type="evidence" value="ECO:0007669"/>
    <property type="project" value="UniProtKB-ARBA"/>
</dbReference>
<dbReference type="GO" id="GO:0005829">
    <property type="term" value="C:cytosol"/>
    <property type="evidence" value="ECO:0007669"/>
    <property type="project" value="TreeGrafter"/>
</dbReference>
<dbReference type="GO" id="GO:0000287">
    <property type="term" value="F:magnesium ion binding"/>
    <property type="evidence" value="ECO:0007669"/>
    <property type="project" value="TreeGrafter"/>
</dbReference>
<dbReference type="Pfam" id="PF08282">
    <property type="entry name" value="Hydrolase_3"/>
    <property type="match status" value="1"/>
</dbReference>
<dbReference type="PANTHER" id="PTHR10000">
    <property type="entry name" value="PHOSPHOSERINE PHOSPHATASE"/>
    <property type="match status" value="1"/>
</dbReference>
<gene>
    <name evidence="1" type="ORF">AYR53_01380</name>
</gene>
<protein>
    <submittedName>
        <fullName evidence="1">HAD family hydrolase</fullName>
    </submittedName>
</protein>
<dbReference type="InterPro" id="IPR006379">
    <property type="entry name" value="HAD-SF_hydro_IIB"/>
</dbReference>
<dbReference type="SUPFAM" id="SSF56784">
    <property type="entry name" value="HAD-like"/>
    <property type="match status" value="1"/>
</dbReference>